<dbReference type="RefSeq" id="WP_172602320.1">
    <property type="nucleotide sequence ID" value="NZ_LR216287.1"/>
</dbReference>
<accession>A0A484IE84</accession>
<sequence length="129" mass="15103">MFSSLDVSVLAHATEDENKIINLILNYFNKSSQSKQVKIIKTEGHWKNPITRINITFQKNIEEYFSDIMKDLATIYGKEELDLYLKNNVDLRGSIYIRLDKQKLCDGKLDLSDNDAIRLVFRRKGKFEK</sequence>
<dbReference type="PANTHER" id="PTHR38816:SF1">
    <property type="entry name" value="EXOSOME SUBUNIT"/>
    <property type="match status" value="1"/>
</dbReference>
<dbReference type="EMBL" id="LR216287">
    <property type="protein sequence ID" value="VFJ15048.1"/>
    <property type="molecule type" value="Genomic_DNA"/>
</dbReference>
<protein>
    <recommendedName>
        <fullName evidence="3">Exosome subunit</fullName>
    </recommendedName>
</protein>
<proteinExistence type="predicted"/>
<dbReference type="Gene3D" id="3.30.1440.10">
    <property type="match status" value="1"/>
</dbReference>
<evidence type="ECO:0000313" key="2">
    <source>
        <dbReference type="Proteomes" id="UP000294299"/>
    </source>
</evidence>
<dbReference type="InterPro" id="IPR022803">
    <property type="entry name" value="Ribosomal_uL5_dom_sf"/>
</dbReference>
<dbReference type="OrthoDB" id="10874at2157"/>
<gene>
    <name evidence="1" type="ORF">NFRAN_2725</name>
</gene>
<dbReference type="InterPro" id="IPR002739">
    <property type="entry name" value="PAB1135-like"/>
</dbReference>
<dbReference type="Pfam" id="PF01877">
    <property type="entry name" value="RNA_binding"/>
    <property type="match status" value="1"/>
</dbReference>
<reference evidence="1 2" key="1">
    <citation type="submission" date="2019-02" db="EMBL/GenBank/DDBJ databases">
        <authorList>
            <person name="Lehtovirta-Morley E L."/>
        </authorList>
    </citation>
    <scope>NUCLEOTIDE SEQUENCE [LARGE SCALE GENOMIC DNA]</scope>
    <source>
        <strain evidence="1">NFRAN1</strain>
    </source>
</reference>
<dbReference type="AlphaFoldDB" id="A0A484IE84"/>
<dbReference type="PANTHER" id="PTHR38816">
    <property type="entry name" value="EXOSOME SUBUNIT, DUF54 FAMILY-RELATED"/>
    <property type="match status" value="1"/>
</dbReference>
<dbReference type="Proteomes" id="UP000294299">
    <property type="component" value="Chromosome NFRAN"/>
</dbReference>
<evidence type="ECO:0008006" key="3">
    <source>
        <dbReference type="Google" id="ProtNLM"/>
    </source>
</evidence>
<dbReference type="KEGG" id="nfn:NFRAN_2725"/>
<keyword evidence="2" id="KW-1185">Reference proteome</keyword>
<organism evidence="1 2">
    <name type="scientific">Candidatus Nitrosocosmicus franklandianus</name>
    <dbReference type="NCBI Taxonomy" id="1798806"/>
    <lineage>
        <taxon>Archaea</taxon>
        <taxon>Nitrososphaerota</taxon>
        <taxon>Nitrososphaeria</taxon>
        <taxon>Nitrososphaerales</taxon>
        <taxon>Nitrososphaeraceae</taxon>
        <taxon>Candidatus Nitrosocosmicus</taxon>
    </lineage>
</organism>
<evidence type="ECO:0000313" key="1">
    <source>
        <dbReference type="EMBL" id="VFJ15048.1"/>
    </source>
</evidence>
<dbReference type="SUPFAM" id="SSF55282">
    <property type="entry name" value="RL5-like"/>
    <property type="match status" value="1"/>
</dbReference>
<dbReference type="GeneID" id="39421868"/>
<name>A0A484IE84_9ARCH</name>